<protein>
    <recommendedName>
        <fullName evidence="1">DEPDC5 C-terminal domain-containing protein</fullName>
    </recommendedName>
</protein>
<dbReference type="GO" id="GO:0034198">
    <property type="term" value="P:cellular response to amino acid starvation"/>
    <property type="evidence" value="ECO:0007669"/>
    <property type="project" value="TreeGrafter"/>
</dbReference>
<sequence>MFDSKNISDRREWTIVHYHSFYNQYCLFELEIRWFVATSCTLGDLITQWSQRTGTIPDSNQVAFHLVPIPCDSFAEFDALMNIQKYISSDFIIFYLLNIRFTSTKISSIYKKINSLCLRDKVTNLPDNDQILRINIFQKLTLKRNEKIYYAHIGGGKKWQSSQTGGKKYQVTMLVDF</sequence>
<dbReference type="InterPro" id="IPR045838">
    <property type="entry name" value="DEPDC5_CTD"/>
</dbReference>
<dbReference type="PANTHER" id="PTHR13179">
    <property type="entry name" value="DEP DOMAIN CONTAINING PROTEIN 5"/>
    <property type="match status" value="1"/>
</dbReference>
<dbReference type="Proteomes" id="UP000663844">
    <property type="component" value="Unassembled WGS sequence"/>
</dbReference>
<dbReference type="InterPro" id="IPR027244">
    <property type="entry name" value="IML1"/>
</dbReference>
<proteinExistence type="predicted"/>
<dbReference type="EMBL" id="CAJOAZ010003017">
    <property type="protein sequence ID" value="CAF3978271.1"/>
    <property type="molecule type" value="Genomic_DNA"/>
</dbReference>
<evidence type="ECO:0000313" key="4">
    <source>
        <dbReference type="Proteomes" id="UP000663844"/>
    </source>
</evidence>
<dbReference type="Proteomes" id="UP000663845">
    <property type="component" value="Unassembled WGS sequence"/>
</dbReference>
<organism evidence="3 4">
    <name type="scientific">Adineta steineri</name>
    <dbReference type="NCBI Taxonomy" id="433720"/>
    <lineage>
        <taxon>Eukaryota</taxon>
        <taxon>Metazoa</taxon>
        <taxon>Spiralia</taxon>
        <taxon>Gnathifera</taxon>
        <taxon>Rotifera</taxon>
        <taxon>Eurotatoria</taxon>
        <taxon>Bdelloidea</taxon>
        <taxon>Adinetida</taxon>
        <taxon>Adinetidae</taxon>
        <taxon>Adineta</taxon>
    </lineage>
</organism>
<accession>A0A819MF88</accession>
<dbReference type="PANTHER" id="PTHR13179:SF8">
    <property type="entry name" value="GATOR COMPLEX PROTEIN DEPDC5"/>
    <property type="match status" value="1"/>
</dbReference>
<dbReference type="GO" id="GO:0005096">
    <property type="term" value="F:GTPase activator activity"/>
    <property type="evidence" value="ECO:0007669"/>
    <property type="project" value="InterPro"/>
</dbReference>
<dbReference type="GO" id="GO:0005765">
    <property type="term" value="C:lysosomal membrane"/>
    <property type="evidence" value="ECO:0007669"/>
    <property type="project" value="TreeGrafter"/>
</dbReference>
<dbReference type="AlphaFoldDB" id="A0A819MF88"/>
<gene>
    <name evidence="2" type="ORF">JYZ213_LOCUS22428</name>
    <name evidence="3" type="ORF">OXD698_LOCUS28229</name>
</gene>
<dbReference type="GO" id="GO:1990130">
    <property type="term" value="C:GATOR1 complex"/>
    <property type="evidence" value="ECO:0007669"/>
    <property type="project" value="TreeGrafter"/>
</dbReference>
<evidence type="ECO:0000313" key="3">
    <source>
        <dbReference type="EMBL" id="CAF3978271.1"/>
    </source>
</evidence>
<dbReference type="GO" id="GO:0010508">
    <property type="term" value="P:positive regulation of autophagy"/>
    <property type="evidence" value="ECO:0007669"/>
    <property type="project" value="TreeGrafter"/>
</dbReference>
<dbReference type="GO" id="GO:1904262">
    <property type="term" value="P:negative regulation of TORC1 signaling"/>
    <property type="evidence" value="ECO:0007669"/>
    <property type="project" value="TreeGrafter"/>
</dbReference>
<dbReference type="EMBL" id="CAJNOG010000254">
    <property type="protein sequence ID" value="CAF1120075.1"/>
    <property type="molecule type" value="Genomic_DNA"/>
</dbReference>
<name>A0A819MF88_9BILA</name>
<dbReference type="Pfam" id="PF19418">
    <property type="entry name" value="DEPDC5_CTD"/>
    <property type="match status" value="1"/>
</dbReference>
<reference evidence="3" key="1">
    <citation type="submission" date="2021-02" db="EMBL/GenBank/DDBJ databases">
        <authorList>
            <person name="Nowell W R."/>
        </authorList>
    </citation>
    <scope>NUCLEOTIDE SEQUENCE</scope>
</reference>
<evidence type="ECO:0000313" key="2">
    <source>
        <dbReference type="EMBL" id="CAF1120075.1"/>
    </source>
</evidence>
<evidence type="ECO:0000259" key="1">
    <source>
        <dbReference type="Pfam" id="PF19418"/>
    </source>
</evidence>
<comment type="caution">
    <text evidence="3">The sequence shown here is derived from an EMBL/GenBank/DDBJ whole genome shotgun (WGS) entry which is preliminary data.</text>
</comment>
<feature type="domain" description="DEPDC5 C-terminal" evidence="1">
    <location>
        <begin position="2"/>
        <end position="75"/>
    </location>
</feature>